<feature type="transmembrane region" description="Helical" evidence="1">
    <location>
        <begin position="7"/>
        <end position="30"/>
    </location>
</feature>
<evidence type="ECO:0000313" key="2">
    <source>
        <dbReference type="EMBL" id="RNA28926.1"/>
    </source>
</evidence>
<comment type="caution">
    <text evidence="2">The sequence shown here is derived from an EMBL/GenBank/DDBJ whole genome shotgun (WGS) entry which is preliminary data.</text>
</comment>
<keyword evidence="1" id="KW-0812">Transmembrane</keyword>
<keyword evidence="1" id="KW-1133">Transmembrane helix</keyword>
<dbReference type="AlphaFoldDB" id="A0A3M7RZF9"/>
<reference evidence="2 3" key="1">
    <citation type="journal article" date="2018" name="Sci. Rep.">
        <title>Genomic signatures of local adaptation to the degree of environmental predictability in rotifers.</title>
        <authorList>
            <person name="Franch-Gras L."/>
            <person name="Hahn C."/>
            <person name="Garcia-Roger E.M."/>
            <person name="Carmona M.J."/>
            <person name="Serra M."/>
            <person name="Gomez A."/>
        </authorList>
    </citation>
    <scope>NUCLEOTIDE SEQUENCE [LARGE SCALE GENOMIC DNA]</scope>
    <source>
        <strain evidence="2">HYR1</strain>
    </source>
</reference>
<name>A0A3M7RZF9_BRAPC</name>
<protein>
    <submittedName>
        <fullName evidence="2">Uncharacterized protein</fullName>
    </submittedName>
</protein>
<accession>A0A3M7RZF9</accession>
<evidence type="ECO:0000313" key="3">
    <source>
        <dbReference type="Proteomes" id="UP000276133"/>
    </source>
</evidence>
<gene>
    <name evidence="2" type="ORF">BpHYR1_004672</name>
</gene>
<keyword evidence="3" id="KW-1185">Reference proteome</keyword>
<keyword evidence="1" id="KW-0472">Membrane</keyword>
<dbReference type="Proteomes" id="UP000276133">
    <property type="component" value="Unassembled WGS sequence"/>
</dbReference>
<sequence length="98" mass="10884">MSIMVVLFVYIIQIVQTIHHYLIIHLLLLVCATTLSTSTGSFDAVELKSNWEVIVNGGCIKSIKVSRKFWPLLEGSWSESAAAADAILAMVELVLKFF</sequence>
<evidence type="ECO:0000256" key="1">
    <source>
        <dbReference type="SAM" id="Phobius"/>
    </source>
</evidence>
<dbReference type="EMBL" id="REGN01002309">
    <property type="protein sequence ID" value="RNA28926.1"/>
    <property type="molecule type" value="Genomic_DNA"/>
</dbReference>
<organism evidence="2 3">
    <name type="scientific">Brachionus plicatilis</name>
    <name type="common">Marine rotifer</name>
    <name type="synonym">Brachionus muelleri</name>
    <dbReference type="NCBI Taxonomy" id="10195"/>
    <lineage>
        <taxon>Eukaryota</taxon>
        <taxon>Metazoa</taxon>
        <taxon>Spiralia</taxon>
        <taxon>Gnathifera</taxon>
        <taxon>Rotifera</taxon>
        <taxon>Eurotatoria</taxon>
        <taxon>Monogononta</taxon>
        <taxon>Pseudotrocha</taxon>
        <taxon>Ploima</taxon>
        <taxon>Brachionidae</taxon>
        <taxon>Brachionus</taxon>
    </lineage>
</organism>
<proteinExistence type="predicted"/>